<dbReference type="Proteomes" id="UP001066276">
    <property type="component" value="Chromosome 10"/>
</dbReference>
<accession>A0AAV7LX08</accession>
<dbReference type="EMBL" id="JANPWB010000014">
    <property type="protein sequence ID" value="KAJ1095339.1"/>
    <property type="molecule type" value="Genomic_DNA"/>
</dbReference>
<feature type="compositionally biased region" description="Polar residues" evidence="1">
    <location>
        <begin position="103"/>
        <end position="123"/>
    </location>
</feature>
<gene>
    <name evidence="2" type="ORF">NDU88_000504</name>
</gene>
<feature type="region of interest" description="Disordered" evidence="1">
    <location>
        <begin position="52"/>
        <end position="123"/>
    </location>
</feature>
<sequence>MWERPLLTKTEAVRPPERFRARHGPRICKHELQSAKVMLSQNKSITRLEAKRDTTKHITQRKAQGHRAVSGRQPEPLGGRQGWHQRRSDAVRGPTPALRQCRTGRQPTRGSVTRGNAGLSQEG</sequence>
<keyword evidence="3" id="KW-1185">Reference proteome</keyword>
<evidence type="ECO:0000313" key="3">
    <source>
        <dbReference type="Proteomes" id="UP001066276"/>
    </source>
</evidence>
<organism evidence="2 3">
    <name type="scientific">Pleurodeles waltl</name>
    <name type="common">Iberian ribbed newt</name>
    <dbReference type="NCBI Taxonomy" id="8319"/>
    <lineage>
        <taxon>Eukaryota</taxon>
        <taxon>Metazoa</taxon>
        <taxon>Chordata</taxon>
        <taxon>Craniata</taxon>
        <taxon>Vertebrata</taxon>
        <taxon>Euteleostomi</taxon>
        <taxon>Amphibia</taxon>
        <taxon>Batrachia</taxon>
        <taxon>Caudata</taxon>
        <taxon>Salamandroidea</taxon>
        <taxon>Salamandridae</taxon>
        <taxon>Pleurodelinae</taxon>
        <taxon>Pleurodeles</taxon>
    </lineage>
</organism>
<reference evidence="2" key="1">
    <citation type="journal article" date="2022" name="bioRxiv">
        <title>Sequencing and chromosome-scale assembly of the giantPleurodeles waltlgenome.</title>
        <authorList>
            <person name="Brown T."/>
            <person name="Elewa A."/>
            <person name="Iarovenko S."/>
            <person name="Subramanian E."/>
            <person name="Araus A.J."/>
            <person name="Petzold A."/>
            <person name="Susuki M."/>
            <person name="Suzuki K.-i.T."/>
            <person name="Hayashi T."/>
            <person name="Toyoda A."/>
            <person name="Oliveira C."/>
            <person name="Osipova E."/>
            <person name="Leigh N.D."/>
            <person name="Simon A."/>
            <person name="Yun M.H."/>
        </authorList>
    </citation>
    <scope>NUCLEOTIDE SEQUENCE</scope>
    <source>
        <strain evidence="2">20211129_DDA</strain>
        <tissue evidence="2">Liver</tissue>
    </source>
</reference>
<dbReference type="AlphaFoldDB" id="A0AAV7LX08"/>
<comment type="caution">
    <text evidence="2">The sequence shown here is derived from an EMBL/GenBank/DDBJ whole genome shotgun (WGS) entry which is preliminary data.</text>
</comment>
<protein>
    <submittedName>
        <fullName evidence="2">Uncharacterized protein</fullName>
    </submittedName>
</protein>
<proteinExistence type="predicted"/>
<name>A0AAV7LX08_PLEWA</name>
<evidence type="ECO:0000256" key="1">
    <source>
        <dbReference type="SAM" id="MobiDB-lite"/>
    </source>
</evidence>
<evidence type="ECO:0000313" key="2">
    <source>
        <dbReference type="EMBL" id="KAJ1095339.1"/>
    </source>
</evidence>